<name>A0A752T2G9_SALER</name>
<feature type="non-terminal residue" evidence="1">
    <location>
        <position position="1"/>
    </location>
</feature>
<organism evidence="1">
    <name type="scientific">Salmonella enterica</name>
    <name type="common">Salmonella choleraesuis</name>
    <dbReference type="NCBI Taxonomy" id="28901"/>
    <lineage>
        <taxon>Bacteria</taxon>
        <taxon>Pseudomonadati</taxon>
        <taxon>Pseudomonadota</taxon>
        <taxon>Gammaproteobacteria</taxon>
        <taxon>Enterobacterales</taxon>
        <taxon>Enterobacteriaceae</taxon>
        <taxon>Salmonella</taxon>
    </lineage>
</organism>
<gene>
    <name evidence="1" type="ORF">G9325_004023</name>
</gene>
<reference evidence="1" key="2">
    <citation type="submission" date="2018-07" db="EMBL/GenBank/DDBJ databases">
        <authorList>
            <consortium name="NCBI Pathogen Detection Project"/>
        </authorList>
    </citation>
    <scope>NUCLEOTIDE SEQUENCE</scope>
    <source>
        <strain evidence="1">15-5611</strain>
    </source>
</reference>
<evidence type="ECO:0000313" key="1">
    <source>
        <dbReference type="EMBL" id="HAF7780088.1"/>
    </source>
</evidence>
<reference evidence="1" key="1">
    <citation type="journal article" date="2018" name="Genome Biol.">
        <title>SKESA: strategic k-mer extension for scrupulous assemblies.</title>
        <authorList>
            <person name="Souvorov A."/>
            <person name="Agarwala R."/>
            <person name="Lipman D.J."/>
        </authorList>
    </citation>
    <scope>NUCLEOTIDE SEQUENCE</scope>
    <source>
        <strain evidence="1">15-5611</strain>
    </source>
</reference>
<protein>
    <submittedName>
        <fullName evidence="1">Transcriptional regulator RcsA</fullName>
    </submittedName>
</protein>
<dbReference type="EMBL" id="DAAWGK010000142">
    <property type="protein sequence ID" value="HAF7780088.1"/>
    <property type="molecule type" value="Genomic_DNA"/>
</dbReference>
<sequence>VIYHVVRLTDNVTNGIFVNMR</sequence>
<proteinExistence type="predicted"/>
<comment type="caution">
    <text evidence="1">The sequence shown here is derived from an EMBL/GenBank/DDBJ whole genome shotgun (WGS) entry which is preliminary data.</text>
</comment>
<accession>A0A752T2G9</accession>
<dbReference type="AlphaFoldDB" id="A0A752T2G9"/>